<keyword evidence="2" id="KW-1185">Reference proteome</keyword>
<evidence type="ECO:0000313" key="2">
    <source>
        <dbReference type="Proteomes" id="UP000479526"/>
    </source>
</evidence>
<protein>
    <submittedName>
        <fullName evidence="1">Uncharacterized protein</fullName>
    </submittedName>
</protein>
<reference evidence="1 2" key="1">
    <citation type="submission" date="2020-01" db="EMBL/GenBank/DDBJ databases">
        <title>Herbidospora sp. NEAU-GS84 nov., a novel actinomycete isolated from soil.</title>
        <authorList>
            <person name="Han L."/>
        </authorList>
    </citation>
    <scope>NUCLEOTIDE SEQUENCE [LARGE SCALE GENOMIC DNA]</scope>
    <source>
        <strain evidence="1 2">NEAU-GS84</strain>
    </source>
</reference>
<evidence type="ECO:0000313" key="1">
    <source>
        <dbReference type="EMBL" id="NAS22441.1"/>
    </source>
</evidence>
<dbReference type="RefSeq" id="WP_161479811.1">
    <property type="nucleotide sequence ID" value="NZ_WXEW01000003.1"/>
</dbReference>
<organism evidence="1 2">
    <name type="scientific">Herbidospora solisilvae</name>
    <dbReference type="NCBI Taxonomy" id="2696284"/>
    <lineage>
        <taxon>Bacteria</taxon>
        <taxon>Bacillati</taxon>
        <taxon>Actinomycetota</taxon>
        <taxon>Actinomycetes</taxon>
        <taxon>Streptosporangiales</taxon>
        <taxon>Streptosporangiaceae</taxon>
        <taxon>Herbidospora</taxon>
    </lineage>
</organism>
<dbReference type="Proteomes" id="UP000479526">
    <property type="component" value="Unassembled WGS sequence"/>
</dbReference>
<accession>A0A7C9JC22</accession>
<gene>
    <name evidence="1" type="ORF">GT755_12190</name>
</gene>
<sequence length="165" mass="17907">MTSSSHTVPDRFRVVIADCGPDDGPIVGITEPTRQLGQVRDQHERFLREFPHSLIEVEADGEWKTATSDELTRIAAATALSVAASLVANGELPLLNWSLHVEYDGTASLSTHVYGNHESTFRAFANFLDLVQKSEDGHYVRLNGKVGGVKVRLSASKPHTAEAAA</sequence>
<comment type="caution">
    <text evidence="1">The sequence shown here is derived from an EMBL/GenBank/DDBJ whole genome shotgun (WGS) entry which is preliminary data.</text>
</comment>
<dbReference type="EMBL" id="WXEW01000003">
    <property type="protein sequence ID" value="NAS22441.1"/>
    <property type="molecule type" value="Genomic_DNA"/>
</dbReference>
<dbReference type="AlphaFoldDB" id="A0A7C9JC22"/>
<proteinExistence type="predicted"/>
<name>A0A7C9JC22_9ACTN</name>